<accession>A0A4U5X8R1</accession>
<evidence type="ECO:0000313" key="3">
    <source>
        <dbReference type="Proteomes" id="UP000308632"/>
    </source>
</evidence>
<reference evidence="2 3" key="1">
    <citation type="submission" date="2019-04" db="EMBL/GenBank/DDBJ databases">
        <title>Streptomyces lasaliensis sp.nov., an Actinomycete isolated from soil which produces the polyether antibiotic lasalocid.</title>
        <authorList>
            <person name="Erwin G."/>
            <person name="Haber C."/>
        </authorList>
    </citation>
    <scope>NUCLEOTIDE SEQUENCE [LARGE SCALE GENOMIC DNA]</scope>
    <source>
        <strain evidence="2 3">DSM 40089</strain>
    </source>
</reference>
<feature type="region of interest" description="Disordered" evidence="1">
    <location>
        <begin position="65"/>
        <end position="116"/>
    </location>
</feature>
<feature type="compositionally biased region" description="Low complexity" evidence="1">
    <location>
        <begin position="209"/>
        <end position="245"/>
    </location>
</feature>
<gene>
    <name evidence="2" type="ORF">E4U92_00280</name>
</gene>
<feature type="compositionally biased region" description="Low complexity" evidence="1">
    <location>
        <begin position="65"/>
        <end position="90"/>
    </location>
</feature>
<organism evidence="2 3">
    <name type="scientific">Streptomyces galbus</name>
    <dbReference type="NCBI Taxonomy" id="33898"/>
    <lineage>
        <taxon>Bacteria</taxon>
        <taxon>Bacillati</taxon>
        <taxon>Actinomycetota</taxon>
        <taxon>Actinomycetes</taxon>
        <taxon>Kitasatosporales</taxon>
        <taxon>Streptomycetaceae</taxon>
        <taxon>Streptomyces</taxon>
    </lineage>
</organism>
<evidence type="ECO:0000256" key="1">
    <source>
        <dbReference type="SAM" id="MobiDB-lite"/>
    </source>
</evidence>
<feature type="region of interest" description="Disordered" evidence="1">
    <location>
        <begin position="202"/>
        <end position="245"/>
    </location>
</feature>
<comment type="caution">
    <text evidence="2">The sequence shown here is derived from an EMBL/GenBank/DDBJ whole genome shotgun (WGS) entry which is preliminary data.</text>
</comment>
<name>A0A4U5X8R1_STRGB</name>
<feature type="compositionally biased region" description="Basic and acidic residues" evidence="1">
    <location>
        <begin position="105"/>
        <end position="116"/>
    </location>
</feature>
<dbReference type="EMBL" id="SZPR01000001">
    <property type="protein sequence ID" value="TKT11689.1"/>
    <property type="molecule type" value="Genomic_DNA"/>
</dbReference>
<dbReference type="Proteomes" id="UP000308632">
    <property type="component" value="Unassembled WGS sequence"/>
</dbReference>
<dbReference type="AlphaFoldDB" id="A0A4U5X8R1"/>
<proteinExistence type="predicted"/>
<evidence type="ECO:0000313" key="2">
    <source>
        <dbReference type="EMBL" id="TKT11689.1"/>
    </source>
</evidence>
<sequence length="245" mass="23942">MPGADKLLAQVKSLGDLGTVLTPVTDLLAEALKSDNGQLTSAQANKLGDAIKDVIARITATNAAASATSSTPSAPSADASSSTASSSSTAGDPPYTTLPFPLGKNGHERAAAHGKRATDLTDEALADLQKQIDSLLTAVTSGNVTDVLPAATGLISGLVNLLTATLVGGGLPAGDLTGLPSLPDLPTASDTTVTPALPAFPDIPALPETPAVPQTPAVAQVPAAPQSPAAAAAVSQPATPAVPAS</sequence>
<protein>
    <submittedName>
        <fullName evidence="2">Uncharacterized protein</fullName>
    </submittedName>
</protein>